<dbReference type="InParanoid" id="A0A0V0QG76"/>
<evidence type="ECO:0000256" key="1">
    <source>
        <dbReference type="SAM" id="Coils"/>
    </source>
</evidence>
<accession>A0A0V0QG76</accession>
<name>A0A0V0QG76_PSEPJ</name>
<reference evidence="3 4" key="1">
    <citation type="journal article" date="2015" name="Sci. Rep.">
        <title>Genome of the facultative scuticociliatosis pathogen Pseudocohnilembus persalinus provides insight into its virulence through horizontal gene transfer.</title>
        <authorList>
            <person name="Xiong J."/>
            <person name="Wang G."/>
            <person name="Cheng J."/>
            <person name="Tian M."/>
            <person name="Pan X."/>
            <person name="Warren A."/>
            <person name="Jiang C."/>
            <person name="Yuan D."/>
            <person name="Miao W."/>
        </authorList>
    </citation>
    <scope>NUCLEOTIDE SEQUENCE [LARGE SCALE GENOMIC DNA]</scope>
    <source>
        <strain evidence="3">36N120E</strain>
    </source>
</reference>
<comment type="caution">
    <text evidence="3">The sequence shown here is derived from an EMBL/GenBank/DDBJ whole genome shotgun (WGS) entry which is preliminary data.</text>
</comment>
<dbReference type="InterPro" id="IPR001107">
    <property type="entry name" value="Band_7"/>
</dbReference>
<dbReference type="EMBL" id="LDAU01000173">
    <property type="protein sequence ID" value="KRX01225.1"/>
    <property type="molecule type" value="Genomic_DNA"/>
</dbReference>
<proteinExistence type="predicted"/>
<evidence type="ECO:0000313" key="4">
    <source>
        <dbReference type="Proteomes" id="UP000054937"/>
    </source>
</evidence>
<feature type="domain" description="Band 7" evidence="2">
    <location>
        <begin position="5"/>
        <end position="167"/>
    </location>
</feature>
<gene>
    <name evidence="3" type="ORF">PPERSA_05811</name>
</gene>
<dbReference type="OMA" id="IQAYNIT"/>
<sequence>MSVENKTYESGFYFLGVSHSFIIYPKTVQQLEFSKDADADYTLLHSRTNDGLEVQLEISFQYRLQKDKIYDLFSTFKKEYKKVFKNMAIDIISEHATRYEAYEFFVNRTHIGQSMHRELNSIFTKNCFADIEFFQLRSVDLPDKFEDSISETEVYKQNINKAAAEKEKVQVELETLLKKAEYQKQITELVAEGDAIEIYSSGYAEANSLLIKQHASAQSFQAVKKALNLDDEQLVQYVLDKVIRKQKEQSLVVNLERRSKWSANKE</sequence>
<dbReference type="Pfam" id="PF01145">
    <property type="entry name" value="Band_7"/>
    <property type="match status" value="1"/>
</dbReference>
<evidence type="ECO:0000313" key="3">
    <source>
        <dbReference type="EMBL" id="KRX01225.1"/>
    </source>
</evidence>
<dbReference type="AlphaFoldDB" id="A0A0V0QG76"/>
<protein>
    <recommendedName>
        <fullName evidence="2">Band 7 domain-containing protein</fullName>
    </recommendedName>
</protein>
<dbReference type="Proteomes" id="UP000054937">
    <property type="component" value="Unassembled WGS sequence"/>
</dbReference>
<dbReference type="OrthoDB" id="190994at2759"/>
<keyword evidence="4" id="KW-1185">Reference proteome</keyword>
<organism evidence="3 4">
    <name type="scientific">Pseudocohnilembus persalinus</name>
    <name type="common">Ciliate</name>
    <dbReference type="NCBI Taxonomy" id="266149"/>
    <lineage>
        <taxon>Eukaryota</taxon>
        <taxon>Sar</taxon>
        <taxon>Alveolata</taxon>
        <taxon>Ciliophora</taxon>
        <taxon>Intramacronucleata</taxon>
        <taxon>Oligohymenophorea</taxon>
        <taxon>Scuticociliatia</taxon>
        <taxon>Philasterida</taxon>
        <taxon>Pseudocohnilembidae</taxon>
        <taxon>Pseudocohnilembus</taxon>
    </lineage>
</organism>
<keyword evidence="1" id="KW-0175">Coiled coil</keyword>
<evidence type="ECO:0000259" key="2">
    <source>
        <dbReference type="Pfam" id="PF01145"/>
    </source>
</evidence>
<feature type="coiled-coil region" evidence="1">
    <location>
        <begin position="152"/>
        <end position="179"/>
    </location>
</feature>